<gene>
    <name evidence="1" type="ORF">METZ01_LOCUS158981</name>
</gene>
<reference evidence="1" key="1">
    <citation type="submission" date="2018-05" db="EMBL/GenBank/DDBJ databases">
        <authorList>
            <person name="Lanie J.A."/>
            <person name="Ng W.-L."/>
            <person name="Kazmierczak K.M."/>
            <person name="Andrzejewski T.M."/>
            <person name="Davidsen T.M."/>
            <person name="Wayne K.J."/>
            <person name="Tettelin H."/>
            <person name="Glass J.I."/>
            <person name="Rusch D."/>
            <person name="Podicherti R."/>
            <person name="Tsui H.-C.T."/>
            <person name="Winkler M.E."/>
        </authorList>
    </citation>
    <scope>NUCLEOTIDE SEQUENCE</scope>
</reference>
<proteinExistence type="predicted"/>
<dbReference type="EMBL" id="UINC01027230">
    <property type="protein sequence ID" value="SVB06127.1"/>
    <property type="molecule type" value="Genomic_DNA"/>
</dbReference>
<protein>
    <submittedName>
        <fullName evidence="1">Uncharacterized protein</fullName>
    </submittedName>
</protein>
<evidence type="ECO:0000313" key="1">
    <source>
        <dbReference type="EMBL" id="SVB06127.1"/>
    </source>
</evidence>
<feature type="non-terminal residue" evidence="1">
    <location>
        <position position="1"/>
    </location>
</feature>
<organism evidence="1">
    <name type="scientific">marine metagenome</name>
    <dbReference type="NCBI Taxonomy" id="408172"/>
    <lineage>
        <taxon>unclassified sequences</taxon>
        <taxon>metagenomes</taxon>
        <taxon>ecological metagenomes</taxon>
    </lineage>
</organism>
<sequence>SAFISFIQTTKDVDEVRKSELRTDGVIGTDLRKLVFEN</sequence>
<name>A0A382AYS7_9ZZZZ</name>
<accession>A0A382AYS7</accession>
<dbReference type="AlphaFoldDB" id="A0A382AYS7"/>